<protein>
    <submittedName>
        <fullName evidence="1">Uncharacterized protein</fullName>
    </submittedName>
</protein>
<accession>A0AAU8JIM5</accession>
<sequence>MIKISKPHRTPLRRRGFPDLSYSPEELARIDEEMQALMKRCDEIFEAAKPKLIDDYYDWFMVIEPESGDYFIDKDDKVAEQKADEKYPNARCVVYCVNETGACYRV</sequence>
<evidence type="ECO:0000313" key="1">
    <source>
        <dbReference type="EMBL" id="XCM38667.1"/>
    </source>
</evidence>
<dbReference type="EMBL" id="CP159837">
    <property type="protein sequence ID" value="XCM38667.1"/>
    <property type="molecule type" value="Genomic_DNA"/>
</dbReference>
<reference evidence="1" key="1">
    <citation type="submission" date="2024-07" db="EMBL/GenBank/DDBJ databases">
        <authorList>
            <person name="Kim Y.J."/>
            <person name="Jeong J.Y."/>
        </authorList>
    </citation>
    <scope>NUCLEOTIDE SEQUENCE</scope>
    <source>
        <strain evidence="1">GIHE-MW2</strain>
    </source>
</reference>
<dbReference type="RefSeq" id="WP_190879687.1">
    <property type="nucleotide sequence ID" value="NZ_CP159837.1"/>
</dbReference>
<name>A0AAU8JIM5_9CYAN</name>
<proteinExistence type="predicted"/>
<organism evidence="1">
    <name type="scientific">Planktothricoides raciborskii GIHE-MW2</name>
    <dbReference type="NCBI Taxonomy" id="2792601"/>
    <lineage>
        <taxon>Bacteria</taxon>
        <taxon>Bacillati</taxon>
        <taxon>Cyanobacteriota</taxon>
        <taxon>Cyanophyceae</taxon>
        <taxon>Oscillatoriophycideae</taxon>
        <taxon>Oscillatoriales</taxon>
        <taxon>Oscillatoriaceae</taxon>
        <taxon>Planktothricoides</taxon>
    </lineage>
</organism>
<dbReference type="AlphaFoldDB" id="A0AAU8JIM5"/>
<gene>
    <name evidence="1" type="ORF">ABWT76_001527</name>
</gene>